<dbReference type="RefSeq" id="WP_322424701.1">
    <property type="nucleotide sequence ID" value="NZ_JAXQPW010000004.1"/>
</dbReference>
<dbReference type="InterPro" id="IPR002123">
    <property type="entry name" value="Plipid/glycerol_acylTrfase"/>
</dbReference>
<reference evidence="5 6" key="1">
    <citation type="submission" date="2023-11" db="EMBL/GenBank/DDBJ databases">
        <title>Novel species in genus Nocardioides.</title>
        <authorList>
            <person name="Zhou H."/>
        </authorList>
    </citation>
    <scope>NUCLEOTIDE SEQUENCE [LARGE SCALE GENOMIC DNA]</scope>
    <source>
        <strain evidence="5 6">S-58</strain>
    </source>
</reference>
<gene>
    <name evidence="5" type="ORF">SFC79_13210</name>
</gene>
<feature type="region of interest" description="Disordered" evidence="3">
    <location>
        <begin position="208"/>
        <end position="228"/>
    </location>
</feature>
<dbReference type="SUPFAM" id="SSF69593">
    <property type="entry name" value="Glycerol-3-phosphate (1)-acyltransferase"/>
    <property type="match status" value="1"/>
</dbReference>
<keyword evidence="6" id="KW-1185">Reference proteome</keyword>
<dbReference type="SMART" id="SM00563">
    <property type="entry name" value="PlsC"/>
    <property type="match status" value="1"/>
</dbReference>
<evidence type="ECO:0000313" key="6">
    <source>
        <dbReference type="Proteomes" id="UP001291999"/>
    </source>
</evidence>
<comment type="caution">
    <text evidence="5">The sequence shown here is derived from an EMBL/GenBank/DDBJ whole genome shotgun (WGS) entry which is preliminary data.</text>
</comment>
<dbReference type="GO" id="GO:0016746">
    <property type="term" value="F:acyltransferase activity"/>
    <property type="evidence" value="ECO:0007669"/>
    <property type="project" value="UniProtKB-KW"/>
</dbReference>
<dbReference type="Proteomes" id="UP001291999">
    <property type="component" value="Unassembled WGS sequence"/>
</dbReference>
<name>A0ABU5KCX0_9ACTN</name>
<proteinExistence type="predicted"/>
<evidence type="ECO:0000256" key="1">
    <source>
        <dbReference type="ARBA" id="ARBA00022679"/>
    </source>
</evidence>
<evidence type="ECO:0000259" key="4">
    <source>
        <dbReference type="SMART" id="SM00563"/>
    </source>
</evidence>
<keyword evidence="1" id="KW-0808">Transferase</keyword>
<evidence type="ECO:0000256" key="3">
    <source>
        <dbReference type="SAM" id="MobiDB-lite"/>
    </source>
</evidence>
<dbReference type="Pfam" id="PF01553">
    <property type="entry name" value="Acyltransferase"/>
    <property type="match status" value="1"/>
</dbReference>
<dbReference type="EMBL" id="JAXQPW010000004">
    <property type="protein sequence ID" value="MDZ5662726.1"/>
    <property type="molecule type" value="Genomic_DNA"/>
</dbReference>
<dbReference type="CDD" id="cd07989">
    <property type="entry name" value="LPLAT_AGPAT-like"/>
    <property type="match status" value="1"/>
</dbReference>
<protein>
    <submittedName>
        <fullName evidence="5">Lysophospholipid acyltransferase family protein</fullName>
    </submittedName>
</protein>
<feature type="domain" description="Phospholipid/glycerol acyltransferase" evidence="4">
    <location>
        <begin position="34"/>
        <end position="153"/>
    </location>
</feature>
<organism evidence="5 6">
    <name type="scientific">Nocardioides renjunii</name>
    <dbReference type="NCBI Taxonomy" id="3095075"/>
    <lineage>
        <taxon>Bacteria</taxon>
        <taxon>Bacillati</taxon>
        <taxon>Actinomycetota</taxon>
        <taxon>Actinomycetes</taxon>
        <taxon>Propionibacteriales</taxon>
        <taxon>Nocardioidaceae</taxon>
        <taxon>Nocardioides</taxon>
    </lineage>
</organism>
<sequence>MLYTVAHGVIPPVARAVWRPTVEGLHHMPSTGPVIVASNHLSFFDSVVIPVVVPRKVVFLAKSDYFTGTGVKGTLTRVWFEGLGMLPVDRDDTKAAIASLDTALEVLRRGEAFGIYPEGTRSRDGRLYRGRTGVAHLALTAGCPVVPVGLSGTEDIQPVGTNRPRLGKVEVTVRFGAPITVGSEYDGVPTGRARRDLTDRIMGAIGDLTGQQPAGVYNERPAEAQDPS</sequence>
<accession>A0ABU5KCX0</accession>
<evidence type="ECO:0000256" key="2">
    <source>
        <dbReference type="ARBA" id="ARBA00023315"/>
    </source>
</evidence>
<evidence type="ECO:0000313" key="5">
    <source>
        <dbReference type="EMBL" id="MDZ5662726.1"/>
    </source>
</evidence>
<dbReference type="PANTHER" id="PTHR10434:SF11">
    <property type="entry name" value="1-ACYL-SN-GLYCEROL-3-PHOSPHATE ACYLTRANSFERASE"/>
    <property type="match status" value="1"/>
</dbReference>
<dbReference type="PANTHER" id="PTHR10434">
    <property type="entry name" value="1-ACYL-SN-GLYCEROL-3-PHOSPHATE ACYLTRANSFERASE"/>
    <property type="match status" value="1"/>
</dbReference>
<keyword evidence="2 5" id="KW-0012">Acyltransferase</keyword>